<dbReference type="EnsemblMetazoa" id="XM_001605178">
    <property type="protein sequence ID" value="XP_001605228"/>
    <property type="gene ID" value="LOC100121617"/>
</dbReference>
<gene>
    <name evidence="1" type="primary">100121617</name>
</gene>
<proteinExistence type="predicted"/>
<dbReference type="Proteomes" id="UP000002358">
    <property type="component" value="Chromosome 4"/>
</dbReference>
<sequence length="370" mass="41981">MSKSLKRKNEVADEFVEDIIHLRKRAKLEDIIFRAVSEREKSQDHFSESKIAEKCDKVVRSIRLKKKYKYHCKKHNMSYLVDSVRKEKKQISKQNRNNLVQSFRSLAVSAADSFDAPVEEDGLDKNGNHLMLNQINDVKSDDVKDVFKKPEMPISKAQKRKASDSPLEVNKNRSKAINPLKRLAVKSVTEEAASNEYQISSIGQVGASTPKILSPNKHKNSGGINDLLTPKLSLSSLPKLLDGTFTLSDAESEVFDYFPGDYSSERKSSERSHPRKKILLPCKINFDEDEDSDYERNQQDDYKNYKVIKSFVVTKNPEKGGIVFKKGSDYYETDTDCDCSVYDSLLDESSNCEYWSSSSGDETDIGILTG</sequence>
<evidence type="ECO:0000313" key="2">
    <source>
        <dbReference type="Proteomes" id="UP000002358"/>
    </source>
</evidence>
<dbReference type="KEGG" id="nvi:100121617"/>
<accession>A0A7M7G6C9</accession>
<reference evidence="1" key="1">
    <citation type="submission" date="2021-01" db="UniProtKB">
        <authorList>
            <consortium name="EnsemblMetazoa"/>
        </authorList>
    </citation>
    <scope>IDENTIFICATION</scope>
</reference>
<keyword evidence="2" id="KW-1185">Reference proteome</keyword>
<evidence type="ECO:0000313" key="1">
    <source>
        <dbReference type="EnsemblMetazoa" id="XP_001605228"/>
    </source>
</evidence>
<dbReference type="AlphaFoldDB" id="A0A7M7G6C9"/>
<protein>
    <submittedName>
        <fullName evidence="1">Uncharacterized protein</fullName>
    </submittedName>
</protein>
<dbReference type="InParanoid" id="A0A7M7G6C9"/>
<name>A0A7M7G6C9_NASVI</name>
<organism evidence="1 2">
    <name type="scientific">Nasonia vitripennis</name>
    <name type="common">Parasitic wasp</name>
    <dbReference type="NCBI Taxonomy" id="7425"/>
    <lineage>
        <taxon>Eukaryota</taxon>
        <taxon>Metazoa</taxon>
        <taxon>Ecdysozoa</taxon>
        <taxon>Arthropoda</taxon>
        <taxon>Hexapoda</taxon>
        <taxon>Insecta</taxon>
        <taxon>Pterygota</taxon>
        <taxon>Neoptera</taxon>
        <taxon>Endopterygota</taxon>
        <taxon>Hymenoptera</taxon>
        <taxon>Apocrita</taxon>
        <taxon>Proctotrupomorpha</taxon>
        <taxon>Chalcidoidea</taxon>
        <taxon>Pteromalidae</taxon>
        <taxon>Pteromalinae</taxon>
        <taxon>Nasonia</taxon>
    </lineage>
</organism>